<name>A0ACC2HGX7_DALPE</name>
<sequence>MSKLTHLNVFVTERLTSVAAEISEVFERTVVELHEEISRSKEENDRLRRLLDLVFHPENKVQTPDLQHSLHNSDEEVHTEQQYHVQEWSPNMGQEDPYPTQVKEDCSKDEEQLQCPGQIDMIKFISPPACEQENPSYPSHSNKLQPVEYQEKERSFLPTKTNEDIKREPDIDGYAVSETTIHILPLSERLTSVAAEISEVFERTVVELHEEISRSKEENDRLRRLLDLVFHPENKVQTPDPQHSFHNSDEEVHTEQQYHVQEWSPNMGQEDPYPTQVKEDCSKDEEQLQCPGQIDMIKFISPPTCEQENPSYPSHSNTLQPVEDQEKERKLNKYHFAVGGSCHTQRLNAAATEISIAVETTVAELHEEISRSKEEINRLRELLNINLNPKLHQPDYQLPPLPRSKHKVPHEQQFFVHEWSPNMGEEGQEPILIKEEEEELTISQEEEQLKSLFDIEESISTPPCVKNVCDLENRSLPSHGSDEVWRFLGTSQVVDLFDENT</sequence>
<comment type="caution">
    <text evidence="1">The sequence shown here is derived from an EMBL/GenBank/DDBJ whole genome shotgun (WGS) entry which is preliminary data.</text>
</comment>
<reference evidence="1" key="1">
    <citation type="submission" date="2021-05" db="EMBL/GenBank/DDBJ databases">
        <authorList>
            <person name="Pan Q."/>
            <person name="Jouanno E."/>
            <person name="Zahm M."/>
            <person name="Klopp C."/>
            <person name="Cabau C."/>
            <person name="Louis A."/>
            <person name="Berthelot C."/>
            <person name="Parey E."/>
            <person name="Roest Crollius H."/>
            <person name="Montfort J."/>
            <person name="Robinson-Rechavi M."/>
            <person name="Bouchez O."/>
            <person name="Lampietro C."/>
            <person name="Lopez Roques C."/>
            <person name="Donnadieu C."/>
            <person name="Postlethwait J."/>
            <person name="Bobe J."/>
            <person name="Dillon D."/>
            <person name="Chandos A."/>
            <person name="von Hippel F."/>
            <person name="Guiguen Y."/>
        </authorList>
    </citation>
    <scope>NUCLEOTIDE SEQUENCE</scope>
    <source>
        <strain evidence="1">YG-Jan2019</strain>
    </source>
</reference>
<keyword evidence="2" id="KW-1185">Reference proteome</keyword>
<dbReference type="EMBL" id="CM055729">
    <property type="protein sequence ID" value="KAJ8014991.1"/>
    <property type="molecule type" value="Genomic_DNA"/>
</dbReference>
<accession>A0ACC2HGX7</accession>
<evidence type="ECO:0000313" key="2">
    <source>
        <dbReference type="Proteomes" id="UP001157502"/>
    </source>
</evidence>
<dbReference type="Proteomes" id="UP001157502">
    <property type="component" value="Chromosome 2"/>
</dbReference>
<organism evidence="1 2">
    <name type="scientific">Dallia pectoralis</name>
    <name type="common">Alaska blackfish</name>
    <dbReference type="NCBI Taxonomy" id="75939"/>
    <lineage>
        <taxon>Eukaryota</taxon>
        <taxon>Metazoa</taxon>
        <taxon>Chordata</taxon>
        <taxon>Craniata</taxon>
        <taxon>Vertebrata</taxon>
        <taxon>Euteleostomi</taxon>
        <taxon>Actinopterygii</taxon>
        <taxon>Neopterygii</taxon>
        <taxon>Teleostei</taxon>
        <taxon>Protacanthopterygii</taxon>
        <taxon>Esociformes</taxon>
        <taxon>Umbridae</taxon>
        <taxon>Dallia</taxon>
    </lineage>
</organism>
<evidence type="ECO:0000313" key="1">
    <source>
        <dbReference type="EMBL" id="KAJ8014991.1"/>
    </source>
</evidence>
<protein>
    <submittedName>
        <fullName evidence="1">Uncharacterized protein</fullName>
    </submittedName>
</protein>
<proteinExistence type="predicted"/>
<gene>
    <name evidence="1" type="ORF">DPEC_G00021510</name>
</gene>